<dbReference type="InterPro" id="IPR036291">
    <property type="entry name" value="NAD(P)-bd_dom_sf"/>
</dbReference>
<dbReference type="AlphaFoldDB" id="A0A4P9WR20"/>
<organism evidence="2 3">
    <name type="scientific">Blyttiomyces helicus</name>
    <dbReference type="NCBI Taxonomy" id="388810"/>
    <lineage>
        <taxon>Eukaryota</taxon>
        <taxon>Fungi</taxon>
        <taxon>Fungi incertae sedis</taxon>
        <taxon>Chytridiomycota</taxon>
        <taxon>Chytridiomycota incertae sedis</taxon>
        <taxon>Chytridiomycetes</taxon>
        <taxon>Chytridiomycetes incertae sedis</taxon>
        <taxon>Blyttiomyces</taxon>
    </lineage>
</organism>
<dbReference type="Pfam" id="PF02558">
    <property type="entry name" value="ApbA"/>
    <property type="match status" value="1"/>
</dbReference>
<reference evidence="3" key="1">
    <citation type="journal article" date="2018" name="Nat. Microbiol.">
        <title>Leveraging single-cell genomics to expand the fungal tree of life.</title>
        <authorList>
            <person name="Ahrendt S.R."/>
            <person name="Quandt C.A."/>
            <person name="Ciobanu D."/>
            <person name="Clum A."/>
            <person name="Salamov A."/>
            <person name="Andreopoulos B."/>
            <person name="Cheng J.F."/>
            <person name="Woyke T."/>
            <person name="Pelin A."/>
            <person name="Henrissat B."/>
            <person name="Reynolds N.K."/>
            <person name="Benny G.L."/>
            <person name="Smith M.E."/>
            <person name="James T.Y."/>
            <person name="Grigoriev I.V."/>
        </authorList>
    </citation>
    <scope>NUCLEOTIDE SEQUENCE [LARGE SCALE GENOMIC DNA]</scope>
</reference>
<keyword evidence="3" id="KW-1185">Reference proteome</keyword>
<evidence type="ECO:0000313" key="2">
    <source>
        <dbReference type="EMBL" id="RKO93680.1"/>
    </source>
</evidence>
<proteinExistence type="predicted"/>
<dbReference type="OrthoDB" id="73846at2759"/>
<protein>
    <submittedName>
        <fullName evidence="2">Ketopantoate reductase PanE/ApbA-domain-containing protein</fullName>
    </submittedName>
</protein>
<evidence type="ECO:0000313" key="3">
    <source>
        <dbReference type="Proteomes" id="UP000269721"/>
    </source>
</evidence>
<dbReference type="InterPro" id="IPR013332">
    <property type="entry name" value="KPR_N"/>
</dbReference>
<dbReference type="Proteomes" id="UP000269721">
    <property type="component" value="Unassembled WGS sequence"/>
</dbReference>
<dbReference type="SUPFAM" id="SSF51735">
    <property type="entry name" value="NAD(P)-binding Rossmann-fold domains"/>
    <property type="match status" value="1"/>
</dbReference>
<dbReference type="Gene3D" id="3.40.50.720">
    <property type="entry name" value="NAD(P)-binding Rossmann-like Domain"/>
    <property type="match status" value="1"/>
</dbReference>
<feature type="non-terminal residue" evidence="2">
    <location>
        <position position="227"/>
    </location>
</feature>
<gene>
    <name evidence="2" type="ORF">BDK51DRAFT_28019</name>
</gene>
<feature type="domain" description="Ketopantoate reductase N-terminal" evidence="1">
    <location>
        <begin position="5"/>
        <end position="155"/>
    </location>
</feature>
<name>A0A4P9WR20_9FUNG</name>
<dbReference type="EMBL" id="KZ994152">
    <property type="protein sequence ID" value="RKO93680.1"/>
    <property type="molecule type" value="Genomic_DNA"/>
</dbReference>
<sequence>MARIGIVGAARALYIGSFLHLSGCQVAYVVSDSLRDEVTAAERILVSDRKDRRFEVPAEECQLLTDVAELAAEDVSLDFLIVSVKACATERLAESLKHMDGKVVIVSLQNGVDNTETLRRILPNTTVIAGMLPFNVAHLPNAHFHQASVGPVFLEDCEEASTLAQILIEAGMNTQLSGNMTGLLYGKHLLTLVNAIAALAGASLQEILADRTYRSGVLARCISEGLA</sequence>
<evidence type="ECO:0000259" key="1">
    <source>
        <dbReference type="Pfam" id="PF02558"/>
    </source>
</evidence>
<accession>A0A4P9WR20</accession>